<protein>
    <submittedName>
        <fullName evidence="1">Uncharacterized protein</fullName>
    </submittedName>
</protein>
<dbReference type="EMBL" id="OX596115">
    <property type="protein sequence ID" value="CAN0472132.1"/>
    <property type="molecule type" value="Genomic_DNA"/>
</dbReference>
<feature type="non-terminal residue" evidence="1">
    <location>
        <position position="61"/>
    </location>
</feature>
<feature type="non-terminal residue" evidence="1">
    <location>
        <position position="1"/>
    </location>
</feature>
<organism evidence="1 2">
    <name type="scientific">Rangifer tarandus platyrhynchus</name>
    <name type="common">Svalbard reindeer</name>
    <dbReference type="NCBI Taxonomy" id="3082113"/>
    <lineage>
        <taxon>Eukaryota</taxon>
        <taxon>Metazoa</taxon>
        <taxon>Chordata</taxon>
        <taxon>Craniata</taxon>
        <taxon>Vertebrata</taxon>
        <taxon>Euteleostomi</taxon>
        <taxon>Mammalia</taxon>
        <taxon>Eutheria</taxon>
        <taxon>Laurasiatheria</taxon>
        <taxon>Artiodactyla</taxon>
        <taxon>Ruminantia</taxon>
        <taxon>Pecora</taxon>
        <taxon>Cervidae</taxon>
        <taxon>Odocoileinae</taxon>
        <taxon>Rangifer</taxon>
    </lineage>
</organism>
<name>A0AC59ZN42_RANTA</name>
<proteinExistence type="predicted"/>
<evidence type="ECO:0000313" key="1">
    <source>
        <dbReference type="EMBL" id="CAN0472132.1"/>
    </source>
</evidence>
<reference evidence="1" key="1">
    <citation type="submission" date="2023-05" db="EMBL/GenBank/DDBJ databases">
        <authorList>
            <consortium name="ELIXIR-Norway"/>
        </authorList>
    </citation>
    <scope>NUCLEOTIDE SEQUENCE</scope>
</reference>
<evidence type="ECO:0000313" key="2">
    <source>
        <dbReference type="Proteomes" id="UP001162501"/>
    </source>
</evidence>
<gene>
    <name evidence="1" type="ORF">MRATA1EN22A_LOCUS20575</name>
</gene>
<reference evidence="1" key="2">
    <citation type="submission" date="2025-03" db="EMBL/GenBank/DDBJ databases">
        <authorList>
            <consortium name="ELIXIR-Norway"/>
            <consortium name="Elixir Norway"/>
        </authorList>
    </citation>
    <scope>NUCLEOTIDE SEQUENCE</scope>
</reference>
<dbReference type="Proteomes" id="UP001162501">
    <property type="component" value="Chromosome 31"/>
</dbReference>
<accession>A0AC59ZN42</accession>
<sequence length="61" mass="6631">GREWLLEPGEGRSPRRRPGRPRPPGGGGEGGSQSEQPGRRESRAEVETPILLSSDVNWLSP</sequence>